<proteinExistence type="predicted"/>
<reference evidence="2 3" key="1">
    <citation type="submission" date="2019-12" db="EMBL/GenBank/DDBJ databases">
        <title>Comparative genomics gives insights into the taxonomy of the Azoarcus-Aromatoleum group and reveals separate origins of nif in the plant-associated Azoarcus and non-plant-associated Aromatoleum sub-groups.</title>
        <authorList>
            <person name="Lafos M."/>
            <person name="Maluk M."/>
            <person name="Batista M."/>
            <person name="Junghare M."/>
            <person name="Carmona M."/>
            <person name="Faoro H."/>
            <person name="Cruz L.M."/>
            <person name="Battistoni F."/>
            <person name="De Souza E."/>
            <person name="Pedrosa F."/>
            <person name="Chen W.-M."/>
            <person name="Poole P.S."/>
            <person name="Dixon R.A."/>
            <person name="James E.K."/>
        </authorList>
    </citation>
    <scope>NUCLEOTIDE SEQUENCE [LARGE SCALE GENOMIC DNA]</scope>
    <source>
        <strain evidence="2 3">22Lin</strain>
    </source>
</reference>
<accession>A0ABX1Q6H1</accession>
<evidence type="ECO:0000313" key="2">
    <source>
        <dbReference type="EMBL" id="NMG73969.1"/>
    </source>
</evidence>
<dbReference type="InterPro" id="IPR009562">
    <property type="entry name" value="DUF1178"/>
</dbReference>
<sequence length="155" mass="16415">MIVLNLSCDREHLFEGWFASSDAFEVQQERGQLSCPTCGSSVITRRPSAPYVNTGAAAPAPAAPGAAQSSSPVASPTEPGTAPTPEVLATALAMLRRIGKASEDVGERFAEEARRIHYGDSEARNIKGQATRDDVGELIDEGIMVLPLPADEDLH</sequence>
<organism evidence="2 3">
    <name type="scientific">Aromatoleum diolicum</name>
    <dbReference type="NCBI Taxonomy" id="75796"/>
    <lineage>
        <taxon>Bacteria</taxon>
        <taxon>Pseudomonadati</taxon>
        <taxon>Pseudomonadota</taxon>
        <taxon>Betaproteobacteria</taxon>
        <taxon>Rhodocyclales</taxon>
        <taxon>Rhodocyclaceae</taxon>
        <taxon>Aromatoleum</taxon>
    </lineage>
</organism>
<feature type="region of interest" description="Disordered" evidence="1">
    <location>
        <begin position="51"/>
        <end position="86"/>
    </location>
</feature>
<keyword evidence="3" id="KW-1185">Reference proteome</keyword>
<evidence type="ECO:0000313" key="3">
    <source>
        <dbReference type="Proteomes" id="UP000648984"/>
    </source>
</evidence>
<dbReference type="RefSeq" id="WP_169259127.1">
    <property type="nucleotide sequence ID" value="NZ_WTVQ01000005.1"/>
</dbReference>
<dbReference type="Proteomes" id="UP000648984">
    <property type="component" value="Unassembled WGS sequence"/>
</dbReference>
<protein>
    <submittedName>
        <fullName evidence="2">DUF1178 family protein</fullName>
    </submittedName>
</protein>
<name>A0ABX1Q6H1_9RHOO</name>
<dbReference type="PIRSF" id="PIRSF032131">
    <property type="entry name" value="UCP032131"/>
    <property type="match status" value="1"/>
</dbReference>
<dbReference type="Pfam" id="PF06676">
    <property type="entry name" value="DUF1178"/>
    <property type="match status" value="1"/>
</dbReference>
<comment type="caution">
    <text evidence="2">The sequence shown here is derived from an EMBL/GenBank/DDBJ whole genome shotgun (WGS) entry which is preliminary data.</text>
</comment>
<feature type="compositionally biased region" description="Low complexity" evidence="1">
    <location>
        <begin position="56"/>
        <end position="76"/>
    </location>
</feature>
<evidence type="ECO:0000256" key="1">
    <source>
        <dbReference type="SAM" id="MobiDB-lite"/>
    </source>
</evidence>
<gene>
    <name evidence="2" type="ORF">GPA25_04275</name>
</gene>
<dbReference type="EMBL" id="WTVQ01000005">
    <property type="protein sequence ID" value="NMG73969.1"/>
    <property type="molecule type" value="Genomic_DNA"/>
</dbReference>